<dbReference type="EMBL" id="SJSK01000003">
    <property type="protein sequence ID" value="TCC90348.1"/>
    <property type="molecule type" value="Genomic_DNA"/>
</dbReference>
<dbReference type="Proteomes" id="UP000292884">
    <property type="component" value="Unassembled WGS sequence"/>
</dbReference>
<accession>A0A4R0MTG7</accession>
<evidence type="ECO:0000313" key="2">
    <source>
        <dbReference type="Proteomes" id="UP000292884"/>
    </source>
</evidence>
<organism evidence="1 2">
    <name type="scientific">Pedobacter frigiditerrae</name>
    <dbReference type="NCBI Taxonomy" id="2530452"/>
    <lineage>
        <taxon>Bacteria</taxon>
        <taxon>Pseudomonadati</taxon>
        <taxon>Bacteroidota</taxon>
        <taxon>Sphingobacteriia</taxon>
        <taxon>Sphingobacteriales</taxon>
        <taxon>Sphingobacteriaceae</taxon>
        <taxon>Pedobacter</taxon>
    </lineage>
</organism>
<name>A0A4R0MTG7_9SPHI</name>
<comment type="caution">
    <text evidence="1">The sequence shown here is derived from an EMBL/GenBank/DDBJ whole genome shotgun (WGS) entry which is preliminary data.</text>
</comment>
<evidence type="ECO:0000313" key="1">
    <source>
        <dbReference type="EMBL" id="TCC90348.1"/>
    </source>
</evidence>
<keyword evidence="2" id="KW-1185">Reference proteome</keyword>
<reference evidence="1 2" key="1">
    <citation type="submission" date="2019-02" db="EMBL/GenBank/DDBJ databases">
        <title>Pedobacter sp. RP-1-13 sp. nov., isolated from Arctic soil.</title>
        <authorList>
            <person name="Dahal R.H."/>
        </authorList>
    </citation>
    <scope>NUCLEOTIDE SEQUENCE [LARGE SCALE GENOMIC DNA]</scope>
    <source>
        <strain evidence="1 2">RP-1-13</strain>
    </source>
</reference>
<sequence>MLYNKPSNTRTNLIYQALNIEFQKNIKDIYIENGNWTIVRSSFSNLVQLEQQIAKLPYNGCGLKKDEAVENTLFPPFLQVFYYLIYQHKSIPNEELYFSEYLKWLNVDPKTNGQFAYQGNMYSIEGLKARALRAYPSLIRDIHFYYFLLESKEFENVKYSMHADYYEGLDILVTRQDVTYGVSILINTKRGAAFKKLKERRHNYENNIKEIILKVDFSELHKNGNFYLLDKEQLKRLLSEIGTTKT</sequence>
<gene>
    <name evidence="1" type="ORF">EZ428_13810</name>
</gene>
<dbReference type="AlphaFoldDB" id="A0A4R0MTG7"/>
<proteinExistence type="predicted"/>
<protein>
    <submittedName>
        <fullName evidence="1">Uncharacterized protein</fullName>
    </submittedName>
</protein>